<evidence type="ECO:0000313" key="1">
    <source>
        <dbReference type="EMBL" id="MXO72066.1"/>
    </source>
</evidence>
<evidence type="ECO:0000313" key="2">
    <source>
        <dbReference type="Proteomes" id="UP000466966"/>
    </source>
</evidence>
<keyword evidence="2" id="KW-1185">Reference proteome</keyword>
<accession>A0A844YYG2</accession>
<sequence>MPRDSEQPPDQARRLAEALGVVSDALSRLKFGAIQLVVHDGRVQQIDVTEKRRLAD</sequence>
<dbReference type="Proteomes" id="UP000466966">
    <property type="component" value="Unassembled WGS sequence"/>
</dbReference>
<organism evidence="1 2">
    <name type="scientific">Alteraurantiacibacter buctensis</name>
    <dbReference type="NCBI Taxonomy" id="1503981"/>
    <lineage>
        <taxon>Bacteria</taxon>
        <taxon>Pseudomonadati</taxon>
        <taxon>Pseudomonadota</taxon>
        <taxon>Alphaproteobacteria</taxon>
        <taxon>Sphingomonadales</taxon>
        <taxon>Erythrobacteraceae</taxon>
        <taxon>Alteraurantiacibacter</taxon>
    </lineage>
</organism>
<name>A0A844YYG2_9SPHN</name>
<proteinExistence type="predicted"/>
<dbReference type="EMBL" id="WTYV01000003">
    <property type="protein sequence ID" value="MXO72066.1"/>
    <property type="molecule type" value="Genomic_DNA"/>
</dbReference>
<gene>
    <name evidence="1" type="ORF">GRI99_10505</name>
</gene>
<dbReference type="OrthoDB" id="7451540at2"/>
<dbReference type="Pfam" id="PF10055">
    <property type="entry name" value="DUF2292"/>
    <property type="match status" value="1"/>
</dbReference>
<comment type="caution">
    <text evidence="1">The sequence shown here is derived from an EMBL/GenBank/DDBJ whole genome shotgun (WGS) entry which is preliminary data.</text>
</comment>
<dbReference type="RefSeq" id="WP_160771985.1">
    <property type="nucleotide sequence ID" value="NZ_WTYV01000003.1"/>
</dbReference>
<protein>
    <submittedName>
        <fullName evidence="1">DUF2292 domain-containing protein</fullName>
    </submittedName>
</protein>
<dbReference type="InterPro" id="IPR018743">
    <property type="entry name" value="DUF2292"/>
</dbReference>
<reference evidence="1 2" key="1">
    <citation type="submission" date="2019-12" db="EMBL/GenBank/DDBJ databases">
        <title>Genomic-based taxomic classification of the family Erythrobacteraceae.</title>
        <authorList>
            <person name="Xu L."/>
        </authorList>
    </citation>
    <scope>NUCLEOTIDE SEQUENCE [LARGE SCALE GENOMIC DNA]</scope>
    <source>
        <strain evidence="1 2">M0322</strain>
    </source>
</reference>
<dbReference type="AlphaFoldDB" id="A0A844YYG2"/>